<dbReference type="EMBL" id="MDYQ01000142">
    <property type="protein sequence ID" value="PRP80653.1"/>
    <property type="molecule type" value="Genomic_DNA"/>
</dbReference>
<evidence type="ECO:0000313" key="3">
    <source>
        <dbReference type="Proteomes" id="UP000241769"/>
    </source>
</evidence>
<name>A0A2P6N9M5_9EUKA</name>
<feature type="compositionally biased region" description="Basic and acidic residues" evidence="1">
    <location>
        <begin position="660"/>
        <end position="669"/>
    </location>
</feature>
<proteinExistence type="predicted"/>
<organism evidence="2 3">
    <name type="scientific">Planoprotostelium fungivorum</name>
    <dbReference type="NCBI Taxonomy" id="1890364"/>
    <lineage>
        <taxon>Eukaryota</taxon>
        <taxon>Amoebozoa</taxon>
        <taxon>Evosea</taxon>
        <taxon>Variosea</taxon>
        <taxon>Cavosteliida</taxon>
        <taxon>Cavosteliaceae</taxon>
        <taxon>Planoprotostelium</taxon>
    </lineage>
</organism>
<evidence type="ECO:0000313" key="2">
    <source>
        <dbReference type="EMBL" id="PRP80653.1"/>
    </source>
</evidence>
<sequence length="669" mass="75178">MSSKRKSELLAEDSILVNFTDTTIKHSRMSGLEPVQDVESLASTPQDLEVPLLTLPTEVIEHIASFLCHPQSWSSIISLRYQDITLSPKELLSFSCKPHFITRSCRRVTIERDWEYIDISEEQTEHLRGHFEALEHLNLSCDGTRADLFRCFGGKKLRSLKLNCHRMYDGDGGYQGIMDDRLIIDLLPTSLERVEFDLWNVSISREVALQLARCQKLVHLTIDSESIDTVLLHRWPTLTSLKIYDYHFYGNAGPHDTFSSFAALHPDIVELSWDNGILPRGDYFPRLQVLRVRGEECLCNMIEPMSDGRQRPLRIIRCDDEPWSEMEDRFRYVKTLSQLKCIAGIPLGDSFLRSLPANLESLELICTQPVAQLIGPPYPTAKALHLRCINDLDDHVTSSDLCCWMPSRIASHRLSIDPKMKIVRMFVSKSGREEWGLTFNRESCVWWKGERTVGKINWNTATSSCRKSECITMGDCDGDCGSCDCDCSPCDCSGCGCGSCDCSPCDCSPCDCGCHHHGFCGCCDCGDGQANHNHSHSISVADNINYPLQTNIMVTDAIEEQRDEKKKQHHHHHTTATAYNQCLLCGRKVHETDSTYCSQCASKIGAPAAPRDIPSQTIAGPKPKVMYEGQQIPPYASPSPSVLPPSFADTSHETTLQSKQPEDSTMDFK</sequence>
<comment type="caution">
    <text evidence="2">The sequence shown here is derived from an EMBL/GenBank/DDBJ whole genome shotgun (WGS) entry which is preliminary data.</text>
</comment>
<dbReference type="SUPFAM" id="SSF52047">
    <property type="entry name" value="RNI-like"/>
    <property type="match status" value="1"/>
</dbReference>
<dbReference type="AlphaFoldDB" id="A0A2P6N9M5"/>
<gene>
    <name evidence="2" type="ORF">PROFUN_10708</name>
</gene>
<evidence type="ECO:0000256" key="1">
    <source>
        <dbReference type="SAM" id="MobiDB-lite"/>
    </source>
</evidence>
<protein>
    <submittedName>
        <fullName evidence="2">Uncharacterized protein</fullName>
    </submittedName>
</protein>
<accession>A0A2P6N9M5</accession>
<dbReference type="Gene3D" id="3.80.10.10">
    <property type="entry name" value="Ribonuclease Inhibitor"/>
    <property type="match status" value="1"/>
</dbReference>
<dbReference type="Proteomes" id="UP000241769">
    <property type="component" value="Unassembled WGS sequence"/>
</dbReference>
<dbReference type="InterPro" id="IPR032675">
    <property type="entry name" value="LRR_dom_sf"/>
</dbReference>
<dbReference type="InParanoid" id="A0A2P6N9M5"/>
<keyword evidence="3" id="KW-1185">Reference proteome</keyword>
<reference evidence="2 3" key="1">
    <citation type="journal article" date="2018" name="Genome Biol. Evol.">
        <title>Multiple Roots of Fruiting Body Formation in Amoebozoa.</title>
        <authorList>
            <person name="Hillmann F."/>
            <person name="Forbes G."/>
            <person name="Novohradska S."/>
            <person name="Ferling I."/>
            <person name="Riege K."/>
            <person name="Groth M."/>
            <person name="Westermann M."/>
            <person name="Marz M."/>
            <person name="Spaller T."/>
            <person name="Winckler T."/>
            <person name="Schaap P."/>
            <person name="Glockner G."/>
        </authorList>
    </citation>
    <scope>NUCLEOTIDE SEQUENCE [LARGE SCALE GENOMIC DNA]</scope>
    <source>
        <strain evidence="2 3">Jena</strain>
    </source>
</reference>
<feature type="region of interest" description="Disordered" evidence="1">
    <location>
        <begin position="608"/>
        <end position="669"/>
    </location>
</feature>